<dbReference type="AlphaFoldDB" id="A0A8H3ILS6"/>
<sequence>MDGRQNYSPIDADLCSRNPNFHSDSPGKGPENPTQRQHIILDGKTATTSGNFNEPAVKADSTSSNTSSKNSTESASSNESSSNKNNHSDDDFPFFFASFLIITLFSGVAIVFYKKGRKRGAQDLTAQLPDGKIFAEREGLRKEEEKLNQSPAPLRNQIKELAGKVKALDKKELEHLRQRAMVLKGKFETQEASIEKVRAQDNAAANKEMAQIMLKEALKIREGKSNHVVSIASSMLLRSALAFRVTMVMSVARQ</sequence>
<keyword evidence="4" id="KW-1185">Reference proteome</keyword>
<accession>A0A8H3ILS6</accession>
<protein>
    <submittedName>
        <fullName evidence="3">Uncharacterized protein</fullName>
    </submittedName>
</protein>
<organism evidence="3 4">
    <name type="scientific">Alectoria fallacina</name>
    <dbReference type="NCBI Taxonomy" id="1903189"/>
    <lineage>
        <taxon>Eukaryota</taxon>
        <taxon>Fungi</taxon>
        <taxon>Dikarya</taxon>
        <taxon>Ascomycota</taxon>
        <taxon>Pezizomycotina</taxon>
        <taxon>Lecanoromycetes</taxon>
        <taxon>OSLEUM clade</taxon>
        <taxon>Lecanoromycetidae</taxon>
        <taxon>Lecanorales</taxon>
        <taxon>Lecanorineae</taxon>
        <taxon>Parmeliaceae</taxon>
        <taxon>Alectoria</taxon>
    </lineage>
</organism>
<dbReference type="OrthoDB" id="5473065at2759"/>
<keyword evidence="2" id="KW-1133">Transmembrane helix</keyword>
<evidence type="ECO:0000256" key="1">
    <source>
        <dbReference type="SAM" id="MobiDB-lite"/>
    </source>
</evidence>
<feature type="region of interest" description="Disordered" evidence="1">
    <location>
        <begin position="1"/>
        <end position="86"/>
    </location>
</feature>
<feature type="transmembrane region" description="Helical" evidence="2">
    <location>
        <begin position="92"/>
        <end position="113"/>
    </location>
</feature>
<feature type="compositionally biased region" description="Low complexity" evidence="1">
    <location>
        <begin position="61"/>
        <end position="85"/>
    </location>
</feature>
<evidence type="ECO:0000256" key="2">
    <source>
        <dbReference type="SAM" id="Phobius"/>
    </source>
</evidence>
<evidence type="ECO:0000313" key="3">
    <source>
        <dbReference type="EMBL" id="CAF9932707.1"/>
    </source>
</evidence>
<name>A0A8H3ILS6_9LECA</name>
<dbReference type="Proteomes" id="UP000664203">
    <property type="component" value="Unassembled WGS sequence"/>
</dbReference>
<comment type="caution">
    <text evidence="3">The sequence shown here is derived from an EMBL/GenBank/DDBJ whole genome shotgun (WGS) entry which is preliminary data.</text>
</comment>
<proteinExistence type="predicted"/>
<evidence type="ECO:0000313" key="4">
    <source>
        <dbReference type="Proteomes" id="UP000664203"/>
    </source>
</evidence>
<dbReference type="EMBL" id="CAJPDR010000333">
    <property type="protein sequence ID" value="CAF9932707.1"/>
    <property type="molecule type" value="Genomic_DNA"/>
</dbReference>
<gene>
    <name evidence="3" type="ORF">ALECFALPRED_005362</name>
</gene>
<reference evidence="3" key="1">
    <citation type="submission" date="2021-03" db="EMBL/GenBank/DDBJ databases">
        <authorList>
            <person name="Tagirdzhanova G."/>
        </authorList>
    </citation>
    <scope>NUCLEOTIDE SEQUENCE</scope>
</reference>
<keyword evidence="2" id="KW-0812">Transmembrane</keyword>
<keyword evidence="2" id="KW-0472">Membrane</keyword>